<keyword evidence="10" id="KW-1185">Reference proteome</keyword>
<dbReference type="SUPFAM" id="SSF49562">
    <property type="entry name" value="C2 domain (Calcium/lipid-binding domain, CaLB)"/>
    <property type="match status" value="1"/>
</dbReference>
<dbReference type="SMART" id="SM00239">
    <property type="entry name" value="C2"/>
    <property type="match status" value="1"/>
</dbReference>
<evidence type="ECO:0000259" key="7">
    <source>
        <dbReference type="PROSITE" id="PS50004"/>
    </source>
</evidence>
<keyword evidence="2" id="KW-0479">Metal-binding</keyword>
<evidence type="ECO:0000256" key="2">
    <source>
        <dbReference type="ARBA" id="ARBA00022723"/>
    </source>
</evidence>
<dbReference type="Proteomes" id="UP001642260">
    <property type="component" value="Unassembled WGS sequence"/>
</dbReference>
<dbReference type="SUPFAM" id="SSF57863">
    <property type="entry name" value="ArfGap/RecO-like zinc finger"/>
    <property type="match status" value="1"/>
</dbReference>
<evidence type="ECO:0000256" key="3">
    <source>
        <dbReference type="ARBA" id="ARBA00022771"/>
    </source>
</evidence>
<evidence type="ECO:0000256" key="6">
    <source>
        <dbReference type="PROSITE-ProRule" id="PRU00288"/>
    </source>
</evidence>
<feature type="domain" description="Arf-GAP" evidence="8">
    <location>
        <begin position="67"/>
        <end position="189"/>
    </location>
</feature>
<evidence type="ECO:0000313" key="9">
    <source>
        <dbReference type="EMBL" id="CAH8290380.1"/>
    </source>
</evidence>
<keyword evidence="1" id="KW-0343">GTPase activation</keyword>
<evidence type="ECO:0000256" key="1">
    <source>
        <dbReference type="ARBA" id="ARBA00022468"/>
    </source>
</evidence>
<sequence>MSKFLSEHLACSRCYLGSSLEMSLGQENVNPIQVSSGSHACLYDLLCLETPRGTLRKDLQTSTSDPRERLEKLLKQPGNKYCADCGSPEPKWVSLSLGVFICIKCSGIHRSLGVHISKVFSVKLDEWTDEQVDMLVGYGGNNAVNQRFEACNMDQLKKPKPDSNNEERNDFIRKKYELHQFMDPQYDALCTYQQPSILNNTPPSLCSAKKRIGNAFRNSWGRRESDHKGPKKSNSLAGMVEFVGLIKVNVVKGTNLAVRDVMTSDPYVIISLGQQSVKTRVIKNNLNPVWNETLMLSIPEQMPPLKVLVYDKDAFTTDDFMGEAEIDIQPLVNAAKAYEKSSIKEPMQLGSWVASKENTLVSDGIISQEEGKVKQDISLRLQKVERGVLEIQLECLPLTQ</sequence>
<dbReference type="EMBL" id="CAKOAT010047377">
    <property type="protein sequence ID" value="CAH8290380.1"/>
    <property type="molecule type" value="Genomic_DNA"/>
</dbReference>
<dbReference type="CDD" id="cd08204">
    <property type="entry name" value="ArfGap"/>
    <property type="match status" value="1"/>
</dbReference>
<keyword evidence="3 6" id="KW-0863">Zinc-finger</keyword>
<evidence type="ECO:0000256" key="4">
    <source>
        <dbReference type="ARBA" id="ARBA00022833"/>
    </source>
</evidence>
<comment type="caution">
    <text evidence="9">The sequence shown here is derived from an EMBL/GenBank/DDBJ whole genome shotgun (WGS) entry which is preliminary data.</text>
</comment>
<dbReference type="InterPro" id="IPR044518">
    <property type="entry name" value="ARF_GAP_AGD11/12/13"/>
</dbReference>
<proteinExistence type="predicted"/>
<dbReference type="SMART" id="SM00105">
    <property type="entry name" value="ArfGap"/>
    <property type="match status" value="1"/>
</dbReference>
<dbReference type="Gene3D" id="2.60.40.150">
    <property type="entry name" value="C2 domain"/>
    <property type="match status" value="1"/>
</dbReference>
<gene>
    <name evidence="9" type="ORF">ERUC_LOCUS1331</name>
</gene>
<keyword evidence="5" id="KW-0106">Calcium</keyword>
<name>A0ABC8IWX1_ERUVS</name>
<dbReference type="GO" id="GO:0005096">
    <property type="term" value="F:GTPase activator activity"/>
    <property type="evidence" value="ECO:0007669"/>
    <property type="project" value="UniProtKB-KW"/>
</dbReference>
<protein>
    <recommendedName>
        <fullName evidence="11">ADP-ribosylation factor GTPase-activating protein AGD11</fullName>
    </recommendedName>
</protein>
<organism evidence="9 10">
    <name type="scientific">Eruca vesicaria subsp. sativa</name>
    <name type="common">Garden rocket</name>
    <name type="synonym">Eruca sativa</name>
    <dbReference type="NCBI Taxonomy" id="29727"/>
    <lineage>
        <taxon>Eukaryota</taxon>
        <taxon>Viridiplantae</taxon>
        <taxon>Streptophyta</taxon>
        <taxon>Embryophyta</taxon>
        <taxon>Tracheophyta</taxon>
        <taxon>Spermatophyta</taxon>
        <taxon>Magnoliopsida</taxon>
        <taxon>eudicotyledons</taxon>
        <taxon>Gunneridae</taxon>
        <taxon>Pentapetalae</taxon>
        <taxon>rosids</taxon>
        <taxon>malvids</taxon>
        <taxon>Brassicales</taxon>
        <taxon>Brassicaceae</taxon>
        <taxon>Brassiceae</taxon>
        <taxon>Eruca</taxon>
    </lineage>
</organism>
<dbReference type="AlphaFoldDB" id="A0ABC8IWX1"/>
<dbReference type="PROSITE" id="PS50115">
    <property type="entry name" value="ARFGAP"/>
    <property type="match status" value="1"/>
</dbReference>
<dbReference type="InterPro" id="IPR038508">
    <property type="entry name" value="ArfGAP_dom_sf"/>
</dbReference>
<dbReference type="PANTHER" id="PTHR46220:SF14">
    <property type="entry name" value="ADP-RIBOSYLATION FACTOR GTPASE-ACTIVATING PROTEIN AGD11"/>
    <property type="match status" value="1"/>
</dbReference>
<evidence type="ECO:0000256" key="5">
    <source>
        <dbReference type="ARBA" id="ARBA00022837"/>
    </source>
</evidence>
<dbReference type="PROSITE" id="PS50004">
    <property type="entry name" value="C2"/>
    <property type="match status" value="1"/>
</dbReference>
<dbReference type="InterPro" id="IPR037278">
    <property type="entry name" value="ARFGAP/RecO"/>
</dbReference>
<dbReference type="InterPro" id="IPR000008">
    <property type="entry name" value="C2_dom"/>
</dbReference>
<reference evidence="9 10" key="1">
    <citation type="submission" date="2022-03" db="EMBL/GenBank/DDBJ databases">
        <authorList>
            <person name="Macdonald S."/>
            <person name="Ahmed S."/>
            <person name="Newling K."/>
        </authorList>
    </citation>
    <scope>NUCLEOTIDE SEQUENCE [LARGE SCALE GENOMIC DNA]</scope>
</reference>
<dbReference type="FunFam" id="2.60.40.150:FF:000190">
    <property type="entry name" value="ADP-ribosylation factor GTPase-activating protein AGD12"/>
    <property type="match status" value="1"/>
</dbReference>
<accession>A0ABC8IWX1</accession>
<keyword evidence="4" id="KW-0862">Zinc</keyword>
<dbReference type="PANTHER" id="PTHR46220">
    <property type="entry name" value="ADP-RIBOSYLATION FACTOR GTPASE-ACTIVATING PROTEIN AGD12"/>
    <property type="match status" value="1"/>
</dbReference>
<evidence type="ECO:0000313" key="10">
    <source>
        <dbReference type="Proteomes" id="UP001642260"/>
    </source>
</evidence>
<dbReference type="InterPro" id="IPR001164">
    <property type="entry name" value="ArfGAP_dom"/>
</dbReference>
<evidence type="ECO:0008006" key="11">
    <source>
        <dbReference type="Google" id="ProtNLM"/>
    </source>
</evidence>
<dbReference type="FunFam" id="1.10.220.150:FF:000009">
    <property type="entry name" value="stromal membrane-associated protein 1 isoform X1"/>
    <property type="match status" value="1"/>
</dbReference>
<dbReference type="Pfam" id="PF00168">
    <property type="entry name" value="C2"/>
    <property type="match status" value="1"/>
</dbReference>
<dbReference type="Pfam" id="PF01412">
    <property type="entry name" value="ArfGap"/>
    <property type="match status" value="1"/>
</dbReference>
<dbReference type="CDD" id="cd04038">
    <property type="entry name" value="C2_ArfGAP"/>
    <property type="match status" value="1"/>
</dbReference>
<dbReference type="Gene3D" id="1.10.220.150">
    <property type="entry name" value="Arf GTPase activating protein"/>
    <property type="match status" value="1"/>
</dbReference>
<evidence type="ECO:0000259" key="8">
    <source>
        <dbReference type="PROSITE" id="PS50115"/>
    </source>
</evidence>
<dbReference type="InterPro" id="IPR035892">
    <property type="entry name" value="C2_domain_sf"/>
</dbReference>
<dbReference type="GO" id="GO:0008270">
    <property type="term" value="F:zinc ion binding"/>
    <property type="evidence" value="ECO:0007669"/>
    <property type="project" value="UniProtKB-KW"/>
</dbReference>
<dbReference type="PRINTS" id="PR00405">
    <property type="entry name" value="REVINTRACTNG"/>
</dbReference>
<feature type="domain" description="C2" evidence="7">
    <location>
        <begin position="227"/>
        <end position="342"/>
    </location>
</feature>